<feature type="transmembrane region" description="Helical" evidence="8">
    <location>
        <begin position="317"/>
        <end position="337"/>
    </location>
</feature>
<comment type="similarity">
    <text evidence="2">Belongs to the PC-esterase family. CASD1 subfamily.</text>
</comment>
<evidence type="ECO:0000256" key="4">
    <source>
        <dbReference type="ARBA" id="ARBA00022692"/>
    </source>
</evidence>
<evidence type="ECO:0000256" key="1">
    <source>
        <dbReference type="ARBA" id="ARBA00004141"/>
    </source>
</evidence>
<dbReference type="InterPro" id="IPR012419">
    <property type="entry name" value="Cas1_AcylTrans_dom"/>
</dbReference>
<feature type="transmembrane region" description="Helical" evidence="8">
    <location>
        <begin position="263"/>
        <end position="282"/>
    </location>
</feature>
<dbReference type="EMBL" id="CAUYUJ010016125">
    <property type="protein sequence ID" value="CAK0862092.1"/>
    <property type="molecule type" value="Genomic_DNA"/>
</dbReference>
<evidence type="ECO:0000256" key="7">
    <source>
        <dbReference type="ARBA" id="ARBA00023180"/>
    </source>
</evidence>
<keyword evidence="5 8" id="KW-1133">Transmembrane helix</keyword>
<dbReference type="Proteomes" id="UP001189429">
    <property type="component" value="Unassembled WGS sequence"/>
</dbReference>
<feature type="transmembrane region" description="Helical" evidence="8">
    <location>
        <begin position="411"/>
        <end position="429"/>
    </location>
</feature>
<evidence type="ECO:0000256" key="3">
    <source>
        <dbReference type="ARBA" id="ARBA00022679"/>
    </source>
</evidence>
<comment type="subcellular location">
    <subcellularLocation>
        <location evidence="1">Membrane</location>
        <topology evidence="1">Multi-pass membrane protein</topology>
    </subcellularLocation>
</comment>
<evidence type="ECO:0000256" key="2">
    <source>
        <dbReference type="ARBA" id="ARBA00010666"/>
    </source>
</evidence>
<dbReference type="Pfam" id="PF07779">
    <property type="entry name" value="Cas1_AcylT"/>
    <property type="match status" value="1"/>
</dbReference>
<keyword evidence="6 8" id="KW-0472">Membrane</keyword>
<evidence type="ECO:0000313" key="11">
    <source>
        <dbReference type="Proteomes" id="UP001189429"/>
    </source>
</evidence>
<keyword evidence="4 8" id="KW-0812">Transmembrane</keyword>
<keyword evidence="3" id="KW-0808">Transferase</keyword>
<feature type="transmembrane region" description="Helical" evidence="8">
    <location>
        <begin position="42"/>
        <end position="70"/>
    </location>
</feature>
<comment type="caution">
    <text evidence="10">The sequence shown here is derived from an EMBL/GenBank/DDBJ whole genome shotgun (WGS) entry which is preliminary data.</text>
</comment>
<feature type="transmembrane region" description="Helical" evidence="8">
    <location>
        <begin position="349"/>
        <end position="374"/>
    </location>
</feature>
<sequence length="666" mass="73381">MRAGWALFTTAWLVCAVALGTLCRWLGSLHSYGQHTRAQVSLAVGLCVLSAAWLAAEACALAAGSVGAAAEKLSPARSGAESAPGREPGRDCELLVGRGPAEESPKGAGQVHCRRDGAGDLGQQGAAAPESCQLTVIGCAGDHSPKRSSLGHASAEAAEQMPPRSPLAGELASLRACGELTAIVAAMYVCDRTDVFAAGPKVADRRYFWGLWTLVCVAALASAKSSDRPKPLQRDQTDEWKGWMQVMFVLYHYFKEDEVYNAIRVYIAAYVFLTGYGNYSLYVRGRSFTLRRNFQMVFRLNFLGFIACAALNNEYMLYYICGMHTFFTILVIVMLYVKQALNGYKWWMYVKIGIAFSGICALYDGPAVLFQAVFGLLPGTHFLFAFHDPVHPEYADDLHEWHFRSGLDRFIWIYGMVCAVFFPEYEAFIEWIESRKVGLRAAWNGALLLATLLLASVWVGIVFSREKLAYNAVHAYTSWLPVSLYILTRNLTATARKRYLGVFAYMGKYTLETYILQFHVWMKTTGVNGSPKKLLVVVPDYFWINFVARLGSIPVHVSAHVQPHRGPAGRHDTRGEFCDSCQMGRSTELFDCLLGRVSSAGAEGACCGGCRFNPCVTAALRKQHATPRKHFSAPAVEPLCPCGRTMLWARSPPLGPCLSSVPSSRF</sequence>
<gene>
    <name evidence="10" type="ORF">PCOR1329_LOCUS50598</name>
</gene>
<evidence type="ECO:0000256" key="5">
    <source>
        <dbReference type="ARBA" id="ARBA00022989"/>
    </source>
</evidence>
<feature type="transmembrane region" description="Helical" evidence="8">
    <location>
        <begin position="441"/>
        <end position="463"/>
    </location>
</feature>
<organism evidence="10 11">
    <name type="scientific">Prorocentrum cordatum</name>
    <dbReference type="NCBI Taxonomy" id="2364126"/>
    <lineage>
        <taxon>Eukaryota</taxon>
        <taxon>Sar</taxon>
        <taxon>Alveolata</taxon>
        <taxon>Dinophyceae</taxon>
        <taxon>Prorocentrales</taxon>
        <taxon>Prorocentraceae</taxon>
        <taxon>Prorocentrum</taxon>
    </lineage>
</organism>
<accession>A0ABN9UQH5</accession>
<evidence type="ECO:0000259" key="9">
    <source>
        <dbReference type="Pfam" id="PF07779"/>
    </source>
</evidence>
<keyword evidence="7" id="KW-0325">Glycoprotein</keyword>
<protein>
    <recommendedName>
        <fullName evidence="9">Cas1p 10 TM acyl transferase domain-containing protein</fullName>
    </recommendedName>
</protein>
<name>A0ABN9UQH5_9DINO</name>
<feature type="transmembrane region" description="Helical" evidence="8">
    <location>
        <begin position="207"/>
        <end position="223"/>
    </location>
</feature>
<keyword evidence="11" id="KW-1185">Reference proteome</keyword>
<evidence type="ECO:0000256" key="6">
    <source>
        <dbReference type="ARBA" id="ARBA00023136"/>
    </source>
</evidence>
<feature type="domain" description="Cas1p 10 TM acyl transferase" evidence="9">
    <location>
        <begin position="153"/>
        <end position="558"/>
    </location>
</feature>
<evidence type="ECO:0000256" key="8">
    <source>
        <dbReference type="SAM" id="Phobius"/>
    </source>
</evidence>
<evidence type="ECO:0000313" key="10">
    <source>
        <dbReference type="EMBL" id="CAK0862092.1"/>
    </source>
</evidence>
<dbReference type="PANTHER" id="PTHR13533:SF1">
    <property type="entry name" value="N-ACETYLNEURAMINATE 9-O-ACETYLTRANSFERASE"/>
    <property type="match status" value="1"/>
</dbReference>
<proteinExistence type="inferred from homology"/>
<feature type="transmembrane region" description="Helical" evidence="8">
    <location>
        <begin position="294"/>
        <end position="311"/>
    </location>
</feature>
<reference evidence="10" key="1">
    <citation type="submission" date="2023-10" db="EMBL/GenBank/DDBJ databases">
        <authorList>
            <person name="Chen Y."/>
            <person name="Shah S."/>
            <person name="Dougan E. K."/>
            <person name="Thang M."/>
            <person name="Chan C."/>
        </authorList>
    </citation>
    <scope>NUCLEOTIDE SEQUENCE [LARGE SCALE GENOMIC DNA]</scope>
</reference>
<feature type="transmembrane region" description="Helical" evidence="8">
    <location>
        <begin position="469"/>
        <end position="488"/>
    </location>
</feature>
<dbReference type="PANTHER" id="PTHR13533">
    <property type="entry name" value="N-ACETYLNEURAMINATE 9-O-ACETYLTRANSFERASE"/>
    <property type="match status" value="1"/>
</dbReference>